<evidence type="ECO:0000256" key="1">
    <source>
        <dbReference type="ARBA" id="ARBA00022676"/>
    </source>
</evidence>
<dbReference type="Pfam" id="PF01531">
    <property type="entry name" value="Glyco_transf_11"/>
    <property type="match status" value="1"/>
</dbReference>
<dbReference type="InParanoid" id="G0MW37"/>
<dbReference type="HOGENOM" id="CLU_038305_0_0_1"/>
<dbReference type="OMA" id="EMINITL"/>
<keyword evidence="3" id="KW-1133">Transmembrane helix</keyword>
<dbReference type="PANTHER" id="PTHR22898">
    <property type="entry name" value="UNCHARACTERIZED GLYCOSOL TRANSFERASE-RELATED"/>
    <property type="match status" value="1"/>
</dbReference>
<dbReference type="PANTHER" id="PTHR22898:SF3">
    <property type="entry name" value="ALPHA-1,2-FUCOSYLTRANSFERASE-RELATED"/>
    <property type="match status" value="1"/>
</dbReference>
<evidence type="ECO:0000256" key="2">
    <source>
        <dbReference type="ARBA" id="ARBA00022679"/>
    </source>
</evidence>
<dbReference type="eggNOG" id="ENOG502SVMQ">
    <property type="taxonomic scope" value="Eukaryota"/>
</dbReference>
<dbReference type="Proteomes" id="UP000008068">
    <property type="component" value="Unassembled WGS sequence"/>
</dbReference>
<keyword evidence="2" id="KW-0808">Transferase</keyword>
<dbReference type="EMBL" id="GL379815">
    <property type="protein sequence ID" value="EGT45279.1"/>
    <property type="molecule type" value="Genomic_DNA"/>
</dbReference>
<dbReference type="GO" id="GO:0005975">
    <property type="term" value="P:carbohydrate metabolic process"/>
    <property type="evidence" value="ECO:0007669"/>
    <property type="project" value="InterPro"/>
</dbReference>
<keyword evidence="3" id="KW-0812">Transmembrane</keyword>
<dbReference type="CDD" id="cd11301">
    <property type="entry name" value="Fut1_Fut2_like"/>
    <property type="match status" value="1"/>
</dbReference>
<dbReference type="OrthoDB" id="5854901at2759"/>
<sequence length="305" mass="34984">MKVSHQARLLVLVFLAVGFIYVCLYMENVKYRAPATPVQKSNEKYLSFQLDPISRLGNHLFELSSLLGIARSLKRIPIIYTENKHYEKMINDSRKAMPGLMGKFVIVNGTLPSAYQKVTFNPRCCVFVNPSVLAAIDYKFLHLTGQLCAHIRKGDFLSNDFAATDEKFLKNALKYVQGKEKMKKSNIVIFGDDLKFMRNLFNDTVLSNQNLTSTPSSIHFVSQNSPSEDLIYSKKHCDLVLISAPHSTFGWWMGYVSKGNKVYYMDIRLTKDRVYKKGNLHPADYYLPHWTSLRLTEDNRTIVES</sequence>
<dbReference type="AlphaFoldDB" id="G0MW37"/>
<dbReference type="GO" id="GO:0016020">
    <property type="term" value="C:membrane"/>
    <property type="evidence" value="ECO:0007669"/>
    <property type="project" value="InterPro"/>
</dbReference>
<keyword evidence="1" id="KW-0328">Glycosyltransferase</keyword>
<protein>
    <recommendedName>
        <fullName evidence="6">L-Fucosyltransferase</fullName>
    </recommendedName>
</protein>
<keyword evidence="3" id="KW-0472">Membrane</keyword>
<evidence type="ECO:0000256" key="3">
    <source>
        <dbReference type="SAM" id="Phobius"/>
    </source>
</evidence>
<name>G0MW37_CAEBE</name>
<dbReference type="GO" id="GO:0008107">
    <property type="term" value="F:galactoside 2-alpha-L-fucosyltransferase activity"/>
    <property type="evidence" value="ECO:0007669"/>
    <property type="project" value="InterPro"/>
</dbReference>
<evidence type="ECO:0000313" key="5">
    <source>
        <dbReference type="Proteomes" id="UP000008068"/>
    </source>
</evidence>
<reference evidence="5" key="1">
    <citation type="submission" date="2011-07" db="EMBL/GenBank/DDBJ databases">
        <authorList>
            <consortium name="Caenorhabditis brenneri Sequencing and Analysis Consortium"/>
            <person name="Wilson R.K."/>
        </authorList>
    </citation>
    <scope>NUCLEOTIDE SEQUENCE [LARGE SCALE GENOMIC DNA]</scope>
    <source>
        <strain evidence="5">PB2801</strain>
    </source>
</reference>
<evidence type="ECO:0000313" key="4">
    <source>
        <dbReference type="EMBL" id="EGT45279.1"/>
    </source>
</evidence>
<dbReference type="STRING" id="135651.G0MW37"/>
<accession>G0MW37</accession>
<proteinExistence type="predicted"/>
<evidence type="ECO:0008006" key="6">
    <source>
        <dbReference type="Google" id="ProtNLM"/>
    </source>
</evidence>
<keyword evidence="5" id="KW-1185">Reference proteome</keyword>
<feature type="transmembrane region" description="Helical" evidence="3">
    <location>
        <begin position="6"/>
        <end position="24"/>
    </location>
</feature>
<dbReference type="InterPro" id="IPR052501">
    <property type="entry name" value="Alpha-1-2_FucT"/>
</dbReference>
<gene>
    <name evidence="4" type="ORF">CAEBREN_23087</name>
</gene>
<organism evidence="5">
    <name type="scientific">Caenorhabditis brenneri</name>
    <name type="common">Nematode worm</name>
    <dbReference type="NCBI Taxonomy" id="135651"/>
    <lineage>
        <taxon>Eukaryota</taxon>
        <taxon>Metazoa</taxon>
        <taxon>Ecdysozoa</taxon>
        <taxon>Nematoda</taxon>
        <taxon>Chromadorea</taxon>
        <taxon>Rhabditida</taxon>
        <taxon>Rhabditina</taxon>
        <taxon>Rhabditomorpha</taxon>
        <taxon>Rhabditoidea</taxon>
        <taxon>Rhabditidae</taxon>
        <taxon>Peloderinae</taxon>
        <taxon>Caenorhabditis</taxon>
    </lineage>
</organism>
<dbReference type="InterPro" id="IPR002516">
    <property type="entry name" value="Glyco_trans_11"/>
</dbReference>